<name>A0A7W3MTN4_9ACTN</name>
<protein>
    <submittedName>
        <fullName evidence="1">Uncharacterized protein</fullName>
    </submittedName>
</protein>
<accession>A0A7W3MTN4</accession>
<proteinExistence type="predicted"/>
<organism evidence="1 2">
    <name type="scientific">Thermomonospora cellulosilytica</name>
    <dbReference type="NCBI Taxonomy" id="1411118"/>
    <lineage>
        <taxon>Bacteria</taxon>
        <taxon>Bacillati</taxon>
        <taxon>Actinomycetota</taxon>
        <taxon>Actinomycetes</taxon>
        <taxon>Streptosporangiales</taxon>
        <taxon>Thermomonosporaceae</taxon>
        <taxon>Thermomonospora</taxon>
    </lineage>
</organism>
<evidence type="ECO:0000313" key="2">
    <source>
        <dbReference type="Proteomes" id="UP000539313"/>
    </source>
</evidence>
<keyword evidence="2" id="KW-1185">Reference proteome</keyword>
<comment type="caution">
    <text evidence="1">The sequence shown here is derived from an EMBL/GenBank/DDBJ whole genome shotgun (WGS) entry which is preliminary data.</text>
</comment>
<dbReference type="Proteomes" id="UP000539313">
    <property type="component" value="Unassembled WGS sequence"/>
</dbReference>
<gene>
    <name evidence="1" type="ORF">HNR21_000535</name>
</gene>
<dbReference type="RefSeq" id="WP_182703887.1">
    <property type="nucleotide sequence ID" value="NZ_JACJII010000001.1"/>
</dbReference>
<dbReference type="AlphaFoldDB" id="A0A7W3MTN4"/>
<sequence length="210" mass="22296">MTVRATPDGVVVPMPGEQGRPVARLCFDNGLEHVNLRADADMTDLMEATFTGFRPDVWAYGRNVHVEYPRRLPLPRRSRRAAVRINANVPWALDVHGGAAHLDADLTGAAVRSVAIHSGAAHVRLVLGRPDAPRTVRLASVRDLVIERPAGVPVRLEIAGGATKIALDDRRFGAVGGGLADWTPGARTAPPYSVVIAGGAAGVTVKESTR</sequence>
<dbReference type="EMBL" id="JACJII010000001">
    <property type="protein sequence ID" value="MBA9001653.1"/>
    <property type="molecule type" value="Genomic_DNA"/>
</dbReference>
<evidence type="ECO:0000313" key="1">
    <source>
        <dbReference type="EMBL" id="MBA9001653.1"/>
    </source>
</evidence>
<reference evidence="1 2" key="1">
    <citation type="submission" date="2020-08" db="EMBL/GenBank/DDBJ databases">
        <title>Sequencing the genomes of 1000 actinobacteria strains.</title>
        <authorList>
            <person name="Klenk H.-P."/>
        </authorList>
    </citation>
    <scope>NUCLEOTIDE SEQUENCE [LARGE SCALE GENOMIC DNA]</scope>
    <source>
        <strain evidence="1 2">DSM 45823</strain>
    </source>
</reference>